<feature type="domain" description="RagB/SusD" evidence="6">
    <location>
        <begin position="341"/>
        <end position="459"/>
    </location>
</feature>
<dbReference type="InterPro" id="IPR033985">
    <property type="entry name" value="SusD-like_N"/>
</dbReference>
<dbReference type="AlphaFoldDB" id="A0A4V5UTD6"/>
<sequence length="460" mass="50525">MNKIRIGILCCLLWAGAGCKKQDAWLNAKSTKSDVLLSTLKDYQALMDNDNVMNAGYPALGIVGADNYYIDYSFWQSLFNAQERNGYIWAADIFGTEPSYDWANAYSAVAYANIALAGLQDITPAAGEENSYNNIKGSALFYRAFGFFNVAQLFARTYDAATAAADPGIPLRLSSEVAAAASRSTVAAVYAQILADLRAAAALLPQHPQYQTRPSQAAAYALLARTFLNMAQYDSAGAYAEKALAQYSALLDFNALDTTSADPLPPFPGNNEVIFYAVSNSFYILFRNYLKVDTTLYSLYAPGDLRRTVFYDAGSPEGIYCKSDYTGTTESTKFCGLATNELLLIKAECAARLGNTAAALQALNTLLAKRYRTGSFVPVIGTDAEEILGLVLTERRKELPFTGDLRWQDLRRLNKDPQFAVTLRRVLNGQEYTLPPNDNRYVYPLPPDEIKLSGLAQNPR</sequence>
<evidence type="ECO:0000259" key="7">
    <source>
        <dbReference type="Pfam" id="PF14322"/>
    </source>
</evidence>
<protein>
    <submittedName>
        <fullName evidence="8">RagB/SusD family nutrient uptake outer membrane protein</fullName>
    </submittedName>
</protein>
<evidence type="ECO:0000259" key="6">
    <source>
        <dbReference type="Pfam" id="PF07980"/>
    </source>
</evidence>
<dbReference type="EMBL" id="SZQL01000035">
    <property type="protein sequence ID" value="TKK64363.1"/>
    <property type="molecule type" value="Genomic_DNA"/>
</dbReference>
<evidence type="ECO:0000256" key="3">
    <source>
        <dbReference type="ARBA" id="ARBA00022729"/>
    </source>
</evidence>
<evidence type="ECO:0000256" key="1">
    <source>
        <dbReference type="ARBA" id="ARBA00004442"/>
    </source>
</evidence>
<dbReference type="InterPro" id="IPR011990">
    <property type="entry name" value="TPR-like_helical_dom_sf"/>
</dbReference>
<keyword evidence="4" id="KW-0472">Membrane</keyword>
<comment type="similarity">
    <text evidence="2">Belongs to the SusD family.</text>
</comment>
<dbReference type="Pfam" id="PF07980">
    <property type="entry name" value="SusD_RagB"/>
    <property type="match status" value="1"/>
</dbReference>
<evidence type="ECO:0000313" key="8">
    <source>
        <dbReference type="EMBL" id="TKK64363.1"/>
    </source>
</evidence>
<evidence type="ECO:0000313" key="9">
    <source>
        <dbReference type="Proteomes" id="UP000305848"/>
    </source>
</evidence>
<feature type="domain" description="SusD-like N-terminal" evidence="7">
    <location>
        <begin position="65"/>
        <end position="228"/>
    </location>
</feature>
<evidence type="ECO:0000256" key="4">
    <source>
        <dbReference type="ARBA" id="ARBA00023136"/>
    </source>
</evidence>
<dbReference type="Gene3D" id="1.25.40.390">
    <property type="match status" value="1"/>
</dbReference>
<dbReference type="PROSITE" id="PS51257">
    <property type="entry name" value="PROKAR_LIPOPROTEIN"/>
    <property type="match status" value="1"/>
</dbReference>
<evidence type="ECO:0000256" key="2">
    <source>
        <dbReference type="ARBA" id="ARBA00006275"/>
    </source>
</evidence>
<dbReference type="InterPro" id="IPR012944">
    <property type="entry name" value="SusD_RagB_dom"/>
</dbReference>
<dbReference type="Proteomes" id="UP000305848">
    <property type="component" value="Unassembled WGS sequence"/>
</dbReference>
<dbReference type="OrthoDB" id="653598at2"/>
<accession>A0A4V5UTD6</accession>
<dbReference type="RefSeq" id="WP_137264110.1">
    <property type="nucleotide sequence ID" value="NZ_SZQL01000035.1"/>
</dbReference>
<evidence type="ECO:0000256" key="5">
    <source>
        <dbReference type="ARBA" id="ARBA00023237"/>
    </source>
</evidence>
<keyword evidence="3" id="KW-0732">Signal</keyword>
<dbReference type="GO" id="GO:0009279">
    <property type="term" value="C:cell outer membrane"/>
    <property type="evidence" value="ECO:0007669"/>
    <property type="project" value="UniProtKB-SubCell"/>
</dbReference>
<comment type="caution">
    <text evidence="8">The sequence shown here is derived from an EMBL/GenBank/DDBJ whole genome shotgun (WGS) entry which is preliminary data.</text>
</comment>
<dbReference type="SUPFAM" id="SSF48452">
    <property type="entry name" value="TPR-like"/>
    <property type="match status" value="1"/>
</dbReference>
<name>A0A4V5UTD6_9BACT</name>
<keyword evidence="5" id="KW-0998">Cell outer membrane</keyword>
<reference evidence="8 9" key="1">
    <citation type="submission" date="2019-05" db="EMBL/GenBank/DDBJ databases">
        <title>Panacibacter sp. strain 17mud1-8 Genome sequencing and assembly.</title>
        <authorList>
            <person name="Chhetri G."/>
        </authorList>
    </citation>
    <scope>NUCLEOTIDE SEQUENCE [LARGE SCALE GENOMIC DNA]</scope>
    <source>
        <strain evidence="8 9">17mud1-8</strain>
    </source>
</reference>
<organism evidence="8 9">
    <name type="scientific">Ilyomonas limi</name>
    <dbReference type="NCBI Taxonomy" id="2575867"/>
    <lineage>
        <taxon>Bacteria</taxon>
        <taxon>Pseudomonadati</taxon>
        <taxon>Bacteroidota</taxon>
        <taxon>Chitinophagia</taxon>
        <taxon>Chitinophagales</taxon>
        <taxon>Chitinophagaceae</taxon>
        <taxon>Ilyomonas</taxon>
    </lineage>
</organism>
<keyword evidence="9" id="KW-1185">Reference proteome</keyword>
<comment type="subcellular location">
    <subcellularLocation>
        <location evidence="1">Cell outer membrane</location>
    </subcellularLocation>
</comment>
<dbReference type="Pfam" id="PF14322">
    <property type="entry name" value="SusD-like_3"/>
    <property type="match status" value="1"/>
</dbReference>
<proteinExistence type="inferred from homology"/>
<gene>
    <name evidence="8" type="ORF">FC093_22685</name>
</gene>